<dbReference type="Proteomes" id="UP000650485">
    <property type="component" value="Unassembled WGS sequence"/>
</dbReference>
<comment type="caution">
    <text evidence="1">The sequence shown here is derived from an EMBL/GenBank/DDBJ whole genome shotgun (WGS) entry which is preliminary data.</text>
</comment>
<accession>A0A923NEQ1</accession>
<dbReference type="RefSeq" id="WP_199411904.1">
    <property type="nucleotide sequence ID" value="NZ_JAAOCK010000009.1"/>
</dbReference>
<evidence type="ECO:0000313" key="1">
    <source>
        <dbReference type="EMBL" id="MBC6499240.1"/>
    </source>
</evidence>
<sequence length="227" mass="25998">MAYKKIKQPKIKLPTEIHNKLKTRSKINLYEFIPYSKLVGPDNLLELRDSAKGITSDPTGYMDMLTILGKDLYFMDGSSGIDSTDMIRGFDELLTTYVGDWDIVIAQMPAETSVQQASWGRELSKINEELNNAQTERAYQQILARREIALGEIAMGQQVEDMVTHEEYTAFIYGETQAETRQLRQEFQEKGGVAIQTRRMSKERKQSLLKLINDPTINMSLKKVSEY</sequence>
<proteinExistence type="predicted"/>
<evidence type="ECO:0000313" key="2">
    <source>
        <dbReference type="Proteomes" id="UP000650485"/>
    </source>
</evidence>
<dbReference type="EMBL" id="JACSZT010000008">
    <property type="protein sequence ID" value="MBC6499240.1"/>
    <property type="molecule type" value="Genomic_DNA"/>
</dbReference>
<protein>
    <submittedName>
        <fullName evidence="1">Uncharacterized protein</fullName>
    </submittedName>
</protein>
<reference evidence="1" key="1">
    <citation type="submission" date="2020-08" db="EMBL/GenBank/DDBJ databases">
        <title>Complete genome sequence of Weissella confusa strain FS54 provides insights into metabolic potential.</title>
        <authorList>
            <person name="Fhoula I."/>
            <person name="Najjari A."/>
            <person name="Lekired A."/>
            <person name="Bessrour-Aouam N."/>
            <person name="Jaballah S."/>
            <person name="Klibi N."/>
            <person name="Ouzari H.-I."/>
        </authorList>
    </citation>
    <scope>NUCLEOTIDE SEQUENCE</scope>
    <source>
        <strain evidence="1">FS54</strain>
    </source>
</reference>
<gene>
    <name evidence="1" type="ORF">H7R52_11260</name>
</gene>
<dbReference type="AlphaFoldDB" id="A0A923NEQ1"/>
<organism evidence="1 2">
    <name type="scientific">Weissella confusa</name>
    <name type="common">Lactobacillus confusus</name>
    <dbReference type="NCBI Taxonomy" id="1583"/>
    <lineage>
        <taxon>Bacteria</taxon>
        <taxon>Bacillati</taxon>
        <taxon>Bacillota</taxon>
        <taxon>Bacilli</taxon>
        <taxon>Lactobacillales</taxon>
        <taxon>Lactobacillaceae</taxon>
        <taxon>Weissella</taxon>
    </lineage>
</organism>
<name>A0A923NEQ1_WEICO</name>